<accession>A0A3S9B209</accession>
<feature type="transmembrane region" description="Helical" evidence="8">
    <location>
        <begin position="278"/>
        <end position="297"/>
    </location>
</feature>
<feature type="transmembrane region" description="Helical" evidence="8">
    <location>
        <begin position="109"/>
        <end position="127"/>
    </location>
</feature>
<feature type="transmembrane region" description="Helical" evidence="8">
    <location>
        <begin position="237"/>
        <end position="258"/>
    </location>
</feature>
<dbReference type="InterPro" id="IPR003918">
    <property type="entry name" value="NADH_UbQ_OxRdtase"/>
</dbReference>
<feature type="transmembrane region" description="Helical" evidence="8">
    <location>
        <begin position="163"/>
        <end position="184"/>
    </location>
</feature>
<feature type="transmembrane region" description="Helical" evidence="8">
    <location>
        <begin position="204"/>
        <end position="230"/>
    </location>
</feature>
<dbReference type="PRINTS" id="PR01437">
    <property type="entry name" value="NUOXDRDTASE4"/>
</dbReference>
<dbReference type="GO" id="GO:0005886">
    <property type="term" value="C:plasma membrane"/>
    <property type="evidence" value="ECO:0007669"/>
    <property type="project" value="UniProtKB-SubCell"/>
</dbReference>
<evidence type="ECO:0000313" key="10">
    <source>
        <dbReference type="EMBL" id="AZN70931.1"/>
    </source>
</evidence>
<evidence type="ECO:0000256" key="3">
    <source>
        <dbReference type="ARBA" id="ARBA00022475"/>
    </source>
</evidence>
<dbReference type="NCBIfam" id="NF009306">
    <property type="entry name" value="PRK12663.1"/>
    <property type="match status" value="1"/>
</dbReference>
<evidence type="ECO:0000256" key="8">
    <source>
        <dbReference type="SAM" id="Phobius"/>
    </source>
</evidence>
<feature type="transmembrane region" description="Helical" evidence="8">
    <location>
        <begin position="78"/>
        <end position="97"/>
    </location>
</feature>
<reference evidence="10 11" key="1">
    <citation type="submission" date="2018-09" db="EMBL/GenBank/DDBJ databases">
        <title>Marinorhizobium profundi gen. nov., sp. nov., isolated from a deep-sea sediment sample from the New Britain Trench and proposal of Marinorhizobiaceae fam. nov. in the order Rhizobiales of the class Alphaproteobacteria.</title>
        <authorList>
            <person name="Cao J."/>
        </authorList>
    </citation>
    <scope>NUCLEOTIDE SEQUENCE [LARGE SCALE GENOMIC DNA]</scope>
    <source>
        <strain evidence="10 11">WS11</strain>
    </source>
</reference>
<comment type="similarity">
    <text evidence="2">Belongs to the CPA3 antiporters (TC 2.A.63) subunit D family.</text>
</comment>
<keyword evidence="4 7" id="KW-0812">Transmembrane</keyword>
<feature type="transmembrane region" description="Helical" evidence="8">
    <location>
        <begin position="369"/>
        <end position="392"/>
    </location>
</feature>
<keyword evidence="6 8" id="KW-0472">Membrane</keyword>
<evidence type="ECO:0000256" key="5">
    <source>
        <dbReference type="ARBA" id="ARBA00022989"/>
    </source>
</evidence>
<dbReference type="OrthoDB" id="9768329at2"/>
<evidence type="ECO:0000313" key="11">
    <source>
        <dbReference type="Proteomes" id="UP000268192"/>
    </source>
</evidence>
<gene>
    <name evidence="10" type="ORF">D5400_06265</name>
</gene>
<organism evidence="10 11">
    <name type="scientific">Georhizobium profundi</name>
    <dbReference type="NCBI Taxonomy" id="2341112"/>
    <lineage>
        <taxon>Bacteria</taxon>
        <taxon>Pseudomonadati</taxon>
        <taxon>Pseudomonadota</taxon>
        <taxon>Alphaproteobacteria</taxon>
        <taxon>Hyphomicrobiales</taxon>
        <taxon>Rhizobiaceae</taxon>
        <taxon>Georhizobium</taxon>
    </lineage>
</organism>
<keyword evidence="5 8" id="KW-1133">Transmembrane helix</keyword>
<evidence type="ECO:0000256" key="7">
    <source>
        <dbReference type="RuleBase" id="RU000320"/>
    </source>
</evidence>
<dbReference type="KEGG" id="abaw:D5400_06265"/>
<feature type="transmembrane region" description="Helical" evidence="8">
    <location>
        <begin position="444"/>
        <end position="464"/>
    </location>
</feature>
<feature type="transmembrane region" description="Helical" evidence="8">
    <location>
        <begin position="404"/>
        <end position="423"/>
    </location>
</feature>
<evidence type="ECO:0000256" key="1">
    <source>
        <dbReference type="ARBA" id="ARBA00004651"/>
    </source>
</evidence>
<dbReference type="GO" id="GO:0008137">
    <property type="term" value="F:NADH dehydrogenase (ubiquinone) activity"/>
    <property type="evidence" value="ECO:0007669"/>
    <property type="project" value="InterPro"/>
</dbReference>
<feature type="transmembrane region" description="Helical" evidence="8">
    <location>
        <begin position="6"/>
        <end position="26"/>
    </location>
</feature>
<proteinExistence type="inferred from homology"/>
<dbReference type="Proteomes" id="UP000268192">
    <property type="component" value="Chromosome"/>
</dbReference>
<dbReference type="RefSeq" id="WP_126008689.1">
    <property type="nucleotide sequence ID" value="NZ_CP032509.1"/>
</dbReference>
<dbReference type="PANTHER" id="PTHR42703:SF1">
    <property type="entry name" value="NA(+)_H(+) ANTIPORTER SUBUNIT D1"/>
    <property type="match status" value="1"/>
</dbReference>
<keyword evidence="3" id="KW-1003">Cell membrane</keyword>
<dbReference type="AlphaFoldDB" id="A0A3S9B209"/>
<dbReference type="GO" id="GO:0042773">
    <property type="term" value="P:ATP synthesis coupled electron transport"/>
    <property type="evidence" value="ECO:0007669"/>
    <property type="project" value="InterPro"/>
</dbReference>
<comment type="subcellular location">
    <subcellularLocation>
        <location evidence="1">Cell membrane</location>
        <topology evidence="1">Multi-pass membrane protein</topology>
    </subcellularLocation>
    <subcellularLocation>
        <location evidence="7">Membrane</location>
        <topology evidence="7">Multi-pass membrane protein</topology>
    </subcellularLocation>
</comment>
<evidence type="ECO:0000256" key="4">
    <source>
        <dbReference type="ARBA" id="ARBA00022692"/>
    </source>
</evidence>
<feature type="transmembrane region" description="Helical" evidence="8">
    <location>
        <begin position="309"/>
        <end position="333"/>
    </location>
</feature>
<sequence length="501" mass="53535">MFDTLLLWPVILPLAGAALAAALHAFPAVQRQVALITMVLTFGASLFLVDAVMEGAILTKAFGGWMPPFGIVFVADRFSAAMVVISSLLALCALVFAMGDLRQRQVRSGFYPLFLGLMIGVNGAFLTGDIFNLYVWFEVMLIATLGLITLDRTRAQIDGAIKYAVLNLFSTILFLMAVGLLYGATGTLNMADLAVVLPQTEPSAALTLTAMMFLLAFGIKAGFFPMFFWLPASYHTASIIVSAVFAGLLTKVGVYALFRVFTLLFEVDNGTLKPLIAVIAAGTMLFGVFGAAIQWDVRRILSFHIISQIGYIMLGLAVATPLALAGAVFYIIHHIVVKANLFFVAGAIHRATGSFDLRKSGGLMKASPLLAVLFAIPALSLAGIPPLSGFWAKFMVVDASFQGEAAWLAAVALFVGLLTIFSMSKIWIEAFWKEHPRAVRARPVPAVMLVPIAALGIITLAIGFNPEPLVAFSNLAAESMGDRTQLIGAFYGGEHTAGVTP</sequence>
<feature type="transmembrane region" description="Helical" evidence="8">
    <location>
        <begin position="133"/>
        <end position="151"/>
    </location>
</feature>
<dbReference type="InterPro" id="IPR001750">
    <property type="entry name" value="ND/Mrp_TM"/>
</dbReference>
<evidence type="ECO:0000256" key="2">
    <source>
        <dbReference type="ARBA" id="ARBA00005346"/>
    </source>
</evidence>
<dbReference type="EMBL" id="CP032509">
    <property type="protein sequence ID" value="AZN70931.1"/>
    <property type="molecule type" value="Genomic_DNA"/>
</dbReference>
<evidence type="ECO:0000259" key="9">
    <source>
        <dbReference type="Pfam" id="PF00361"/>
    </source>
</evidence>
<protein>
    <submittedName>
        <fullName evidence="10">Na+/H+ antiporter subunit D</fullName>
    </submittedName>
</protein>
<feature type="transmembrane region" description="Helical" evidence="8">
    <location>
        <begin position="33"/>
        <end position="58"/>
    </location>
</feature>
<dbReference type="InterPro" id="IPR050586">
    <property type="entry name" value="CPA3_Na-H_Antiporter_D"/>
</dbReference>
<dbReference type="Pfam" id="PF00361">
    <property type="entry name" value="Proton_antipo_M"/>
    <property type="match status" value="1"/>
</dbReference>
<feature type="domain" description="NADH:quinone oxidoreductase/Mrp antiporter transmembrane" evidence="9">
    <location>
        <begin position="129"/>
        <end position="419"/>
    </location>
</feature>
<name>A0A3S9B209_9HYPH</name>
<evidence type="ECO:0000256" key="6">
    <source>
        <dbReference type="ARBA" id="ARBA00023136"/>
    </source>
</evidence>
<keyword evidence="11" id="KW-1185">Reference proteome</keyword>
<dbReference type="PANTHER" id="PTHR42703">
    <property type="entry name" value="NADH DEHYDROGENASE"/>
    <property type="match status" value="1"/>
</dbReference>